<keyword evidence="12" id="KW-1017">Isopeptide bond</keyword>
<evidence type="ECO:0000256" key="11">
    <source>
        <dbReference type="ARBA" id="ARBA00023163"/>
    </source>
</evidence>
<feature type="cross-link" description="Glycyl lysine isopeptide (Lys-Gly) (interchain with G-Cter in SUMO)" evidence="12">
    <location>
        <position position="297"/>
    </location>
</feature>
<comment type="PTM">
    <text evidence="12">Sumoylation plays a regulatory role in E2 transcriptional activity.</text>
</comment>
<dbReference type="GO" id="GO:0042025">
    <property type="term" value="C:host cell nucleus"/>
    <property type="evidence" value="ECO:0007669"/>
    <property type="project" value="UniProtKB-SubCell"/>
</dbReference>
<evidence type="ECO:0000256" key="7">
    <source>
        <dbReference type="ARBA" id="ARBA00022705"/>
    </source>
</evidence>
<evidence type="ECO:0000256" key="3">
    <source>
        <dbReference type="ARBA" id="ARBA00022491"/>
    </source>
</evidence>
<comment type="subunit">
    <text evidence="12">Binds DNA as homodimer. Interacts with protein E1; this interaction greatly increases E1 DNA-binding activity. Interacts with protein L1; this interaction enhances E2-dependent replication and transcription activation. Interacts with protein L2; this interaction inhibits E2 transcriptional activity but not DNA replication function E2. Interacts with protein E7; this interaction inhibits E7 oncogenic activity. Interacts with host TAF1; this interaction modulates E2-dependent transcriptional regulation. Interacts with host BRD4; this interaction mediates E2 transcriptional activation function. Additionally, the interaction with host BRD4 on mitotic chromosomes mediates tethering of the viral genome. Interacts with host TOPBP1; this interaction is required for optimal viral DNA replication.</text>
</comment>
<evidence type="ECO:0000259" key="14">
    <source>
        <dbReference type="Pfam" id="PF00508"/>
    </source>
</evidence>
<keyword evidence="9 12" id="KW-0238">DNA-binding</keyword>
<keyword evidence="5 12" id="KW-0597">Phosphoprotein</keyword>
<comment type="similarity">
    <text evidence="12">Belongs to the papillomaviridae E2 protein family.</text>
</comment>
<evidence type="ECO:0000256" key="1">
    <source>
        <dbReference type="ARBA" id="ARBA00004147"/>
    </source>
</evidence>
<comment type="similarity">
    <text evidence="2">Belongs to the papillomaviridae E8^E2C protein family.</text>
</comment>
<comment type="subcellular location">
    <subcellularLocation>
        <location evidence="1 12">Host nucleus</location>
    </subcellularLocation>
</comment>
<comment type="caution">
    <text evidence="12">Lacks conserved residue(s) required for the propagation of feature annotation.</text>
</comment>
<feature type="domain" description="Papillomavirus E2 N-terminal" evidence="14">
    <location>
        <begin position="8"/>
        <end position="202"/>
    </location>
</feature>
<evidence type="ECO:0000256" key="4">
    <source>
        <dbReference type="ARBA" id="ARBA00022518"/>
    </source>
</evidence>
<sequence length="368" mass="41907">MKMQTPKETLSERLSALQDKILDHYENDSKDINSQISYWQLIRVENAILFTAREHGITKLNHQVVPPSNISKSKAHKAIELQMALKGLAQSKYNNEEWTLQDTCEELWNTEPSQCFKKGGKTVHVYFDGNKDNCMNYVVWDSIYYISETGIWEKTAACVSYWGVYYIKDGNTTYYVQFKSECEKYGNSNTWEVQYGGNVIDCNDSMCSTSDDTVSATQIVRQLQHASTSTPKTASVGTPKPHIQTPATKRPRQCGLTEQHHGLVNTHVHNPLLCSSTSNNKRRKVCSGNTTPIIHLKGDKNSLKCLRYRLRKYADHYSEISSTWHWTGCKKNTGILTVTYNSEVQRNTFLNVVTIPNSVQISVGYMTM</sequence>
<comment type="function">
    <text evidence="12">Plays a role in the initiation of viral DNA replication. A dimer of E2 interacts with a dimer of E1 in order to improve specificity of E1 DNA binding activity. Once the complex recognizes and binds DNA at specific sites, the E2 dimer is removed from DNA. E2 also regulates viral transcription through binding to the E2RE response element (5'-ACCNNNNNNGGT-3') present in multiple copies in the regulatory regions of the viral genome. Activates or represses transcription depending on E2RE's position with regards to proximal promoter elements including the TATA-box. Repression occurs by sterically hindering the assembly of the transcription initiation complex.</text>
</comment>
<dbReference type="SUPFAM" id="SSF54957">
    <property type="entry name" value="Viral DNA-binding domain"/>
    <property type="match status" value="1"/>
</dbReference>
<keyword evidence="3 12" id="KW-0678">Repressor</keyword>
<evidence type="ECO:0000256" key="8">
    <source>
        <dbReference type="ARBA" id="ARBA00023015"/>
    </source>
</evidence>
<keyword evidence="12" id="KW-0832">Ubl conjugation</keyword>
<accession>A0A7G2A5B2</accession>
<dbReference type="InterPro" id="IPR035975">
    <property type="entry name" value="E2/EBNA1_C_sf"/>
</dbReference>
<dbReference type="InterPro" id="IPR033668">
    <property type="entry name" value="Reg_prot_E2"/>
</dbReference>
<evidence type="ECO:0000256" key="12">
    <source>
        <dbReference type="HAMAP-Rule" id="MF_04001"/>
    </source>
</evidence>
<dbReference type="GO" id="GO:0006275">
    <property type="term" value="P:regulation of DNA replication"/>
    <property type="evidence" value="ECO:0007669"/>
    <property type="project" value="UniProtKB-UniRule"/>
</dbReference>
<evidence type="ECO:0000313" key="16">
    <source>
        <dbReference type="EMBL" id="CAD1807765.1"/>
    </source>
</evidence>
<dbReference type="GO" id="GO:0003700">
    <property type="term" value="F:DNA-binding transcription factor activity"/>
    <property type="evidence" value="ECO:0007669"/>
    <property type="project" value="UniProtKB-UniRule"/>
</dbReference>
<dbReference type="Gene3D" id="3.30.70.330">
    <property type="match status" value="1"/>
</dbReference>
<dbReference type="EMBL" id="LR861941">
    <property type="protein sequence ID" value="CAD1807765.1"/>
    <property type="molecule type" value="Genomic_DNA"/>
</dbReference>
<gene>
    <name evidence="12 16" type="primary">E2</name>
</gene>
<dbReference type="Pfam" id="PF00508">
    <property type="entry name" value="PPV_E2_N"/>
    <property type="match status" value="1"/>
</dbReference>
<dbReference type="InterPro" id="IPR042504">
    <property type="entry name" value="Regulatory_protein_E2_N_2"/>
</dbReference>
<feature type="domain" description="Papillomavirus E2 C-terminal" evidence="15">
    <location>
        <begin position="292"/>
        <end position="364"/>
    </location>
</feature>
<reference evidence="16" key="1">
    <citation type="submission" date="2020-07" db="EMBL/GenBank/DDBJ databases">
        <authorList>
            <person name="Wienecke-Baldacchino K A."/>
        </authorList>
    </citation>
    <scope>NUCLEOTIDE SEQUENCE</scope>
    <source>
        <strain evidence="16">LNS0599800_HPV45</strain>
    </source>
</reference>
<evidence type="ECO:0000256" key="6">
    <source>
        <dbReference type="ARBA" id="ARBA00022562"/>
    </source>
</evidence>
<dbReference type="InterPro" id="IPR001866">
    <property type="entry name" value="PPV_E2_N"/>
</dbReference>
<dbReference type="HAMAP" id="MF_04001">
    <property type="entry name" value="PPV_E2"/>
    <property type="match status" value="1"/>
</dbReference>
<dbReference type="Pfam" id="PF00511">
    <property type="entry name" value="PPV_E2_C"/>
    <property type="match status" value="1"/>
</dbReference>
<dbReference type="GO" id="GO:0039693">
    <property type="term" value="P:viral DNA genome replication"/>
    <property type="evidence" value="ECO:0007669"/>
    <property type="project" value="UniProtKB-UniRule"/>
</dbReference>
<dbReference type="InterPro" id="IPR000427">
    <property type="entry name" value="Papillomavirus_E2_C"/>
</dbReference>
<evidence type="ECO:0000256" key="9">
    <source>
        <dbReference type="ARBA" id="ARBA00023125"/>
    </source>
</evidence>
<dbReference type="GO" id="GO:0006260">
    <property type="term" value="P:DNA replication"/>
    <property type="evidence" value="ECO:0007669"/>
    <property type="project" value="UniProtKB-KW"/>
</dbReference>
<keyword evidence="10 12" id="KW-0010">Activator</keyword>
<dbReference type="InterPro" id="IPR012677">
    <property type="entry name" value="Nucleotide-bd_a/b_plait_sf"/>
</dbReference>
<comment type="PTM">
    <text evidence="12">Phosphorylated.</text>
</comment>
<dbReference type="GO" id="GO:0000166">
    <property type="term" value="F:nucleotide binding"/>
    <property type="evidence" value="ECO:0007669"/>
    <property type="project" value="UniProtKB-UniRule"/>
</dbReference>
<dbReference type="InterPro" id="IPR042503">
    <property type="entry name" value="Regulatory_protein_E2_N_1"/>
</dbReference>
<feature type="region of interest" description="DNA-binding domain" evidence="12">
    <location>
        <begin position="290"/>
        <end position="368"/>
    </location>
</feature>
<evidence type="ECO:0000256" key="10">
    <source>
        <dbReference type="ARBA" id="ARBA00023159"/>
    </source>
</evidence>
<dbReference type="Gene3D" id="1.10.287.30">
    <property type="entry name" value="E2 (early) protein, N terminal domain, subdomain 1"/>
    <property type="match status" value="1"/>
</dbReference>
<evidence type="ECO:0000256" key="13">
    <source>
        <dbReference type="SAM" id="MobiDB-lite"/>
    </source>
</evidence>
<feature type="region of interest" description="Disordered" evidence="13">
    <location>
        <begin position="228"/>
        <end position="251"/>
    </location>
</feature>
<keyword evidence="8 12" id="KW-0805">Transcription regulation</keyword>
<keyword evidence="4 12" id="KW-0244">Early protein</keyword>
<evidence type="ECO:0000259" key="15">
    <source>
        <dbReference type="Pfam" id="PF00511"/>
    </source>
</evidence>
<keyword evidence="7 12" id="KW-0235">DNA replication</keyword>
<keyword evidence="6 12" id="KW-1048">Host nucleus</keyword>
<evidence type="ECO:0000256" key="2">
    <source>
        <dbReference type="ARBA" id="ARBA00007794"/>
    </source>
</evidence>
<proteinExistence type="inferred from homology"/>
<dbReference type="GO" id="GO:0006351">
    <property type="term" value="P:DNA-templated transcription"/>
    <property type="evidence" value="ECO:0007669"/>
    <property type="project" value="UniProtKB-UniRule"/>
</dbReference>
<organismHost>
    <name type="scientific">Homo sapiens</name>
    <name type="common">Human</name>
    <dbReference type="NCBI Taxonomy" id="9606"/>
</organismHost>
<organism evidence="16">
    <name type="scientific">Human papillomavirus 45</name>
    <dbReference type="NCBI Taxonomy" id="10593"/>
    <lineage>
        <taxon>Viruses</taxon>
        <taxon>Monodnaviria</taxon>
        <taxon>Shotokuvirae</taxon>
        <taxon>Cossaviricota</taxon>
        <taxon>Papovaviricetes</taxon>
        <taxon>Zurhausenvirales</taxon>
        <taxon>Papillomaviridae</taxon>
        <taxon>Firstpapillomavirinae</taxon>
        <taxon>Alphapapillomavirus</taxon>
        <taxon>Alphapapillomavirus 7</taxon>
    </lineage>
</organism>
<dbReference type="GO" id="GO:0003677">
    <property type="term" value="F:DNA binding"/>
    <property type="evidence" value="ECO:0007669"/>
    <property type="project" value="UniProtKB-UniRule"/>
</dbReference>
<dbReference type="SUPFAM" id="SSF51332">
    <property type="entry name" value="E2 regulatory, transactivation domain"/>
    <property type="match status" value="1"/>
</dbReference>
<dbReference type="Gene3D" id="2.170.200.10">
    <property type="entry name" value="Papillomavirus E2 early protein domain"/>
    <property type="match status" value="1"/>
</dbReference>
<name>A0A7G2A5B2_HPV45</name>
<protein>
    <recommendedName>
        <fullName evidence="12">Regulatory protein E2</fullName>
    </recommendedName>
</protein>
<evidence type="ECO:0000256" key="5">
    <source>
        <dbReference type="ARBA" id="ARBA00022553"/>
    </source>
</evidence>
<keyword evidence="11 12" id="KW-0804">Transcription</keyword>
<dbReference type="InterPro" id="IPR036050">
    <property type="entry name" value="Regulatory_protein_E2_N"/>
</dbReference>